<protein>
    <submittedName>
        <fullName evidence="1">Nucleotidyltransferase family protein</fullName>
    </submittedName>
</protein>
<keyword evidence="2" id="KW-1185">Reference proteome</keyword>
<dbReference type="InterPro" id="IPR009267">
    <property type="entry name" value="NTP_transf_6"/>
</dbReference>
<comment type="caution">
    <text evidence="1">The sequence shown here is derived from an EMBL/GenBank/DDBJ whole genome shotgun (WGS) entry which is preliminary data.</text>
</comment>
<dbReference type="Pfam" id="PF06042">
    <property type="entry name" value="NTP_transf_6"/>
    <property type="match status" value="1"/>
</dbReference>
<organism evidence="1 2">
    <name type="scientific">Alicyclobacillus fastidiosus</name>
    <dbReference type="NCBI Taxonomy" id="392011"/>
    <lineage>
        <taxon>Bacteria</taxon>
        <taxon>Bacillati</taxon>
        <taxon>Bacillota</taxon>
        <taxon>Bacilli</taxon>
        <taxon>Bacillales</taxon>
        <taxon>Alicyclobacillaceae</taxon>
        <taxon>Alicyclobacillus</taxon>
    </lineage>
</organism>
<reference evidence="1 2" key="1">
    <citation type="journal article" date="2024" name="Int. J. Mol. Sci.">
        <title>Exploration of Alicyclobacillus spp. Genome in Search of Antibiotic Resistance.</title>
        <authorList>
            <person name="Bucka-Kolendo J."/>
            <person name="Kiousi D.E."/>
            <person name="Dekowska A."/>
            <person name="Mikolajczuk-Szczyrba A."/>
            <person name="Karadedos D.M."/>
            <person name="Michael P."/>
            <person name="Galanis A."/>
            <person name="Sokolowska B."/>
        </authorList>
    </citation>
    <scope>NUCLEOTIDE SEQUENCE [LARGE SCALE GENOMIC DNA]</scope>
    <source>
        <strain evidence="1 2">KKP 3000</strain>
    </source>
</reference>
<evidence type="ECO:0000313" key="2">
    <source>
        <dbReference type="Proteomes" id="UP001579974"/>
    </source>
</evidence>
<dbReference type="EMBL" id="JBDXSU010000011">
    <property type="protein sequence ID" value="MFB5191381.1"/>
    <property type="molecule type" value="Genomic_DNA"/>
</dbReference>
<evidence type="ECO:0000313" key="1">
    <source>
        <dbReference type="EMBL" id="MFB5191381.1"/>
    </source>
</evidence>
<dbReference type="RefSeq" id="WP_275472970.1">
    <property type="nucleotide sequence ID" value="NZ_CP162940.1"/>
</dbReference>
<gene>
    <name evidence="1" type="ORF">KKP3000_000153</name>
</gene>
<dbReference type="Proteomes" id="UP001579974">
    <property type="component" value="Unassembled WGS sequence"/>
</dbReference>
<proteinExistence type="predicted"/>
<accession>A0ABV5AGN7</accession>
<sequence>MNATLCNNSFRSYERSLRKLDSSVPWSVKNQARMHIKDGHVPYNSTADGLSNLPMV</sequence>
<name>A0ABV5AGN7_9BACL</name>